<dbReference type="Proteomes" id="UP000813444">
    <property type="component" value="Unassembled WGS sequence"/>
</dbReference>
<dbReference type="EMBL" id="JAGPNK010000003">
    <property type="protein sequence ID" value="KAH7324257.1"/>
    <property type="molecule type" value="Genomic_DNA"/>
</dbReference>
<organism evidence="1 2">
    <name type="scientific">Stachybotrys elegans</name>
    <dbReference type="NCBI Taxonomy" id="80388"/>
    <lineage>
        <taxon>Eukaryota</taxon>
        <taxon>Fungi</taxon>
        <taxon>Dikarya</taxon>
        <taxon>Ascomycota</taxon>
        <taxon>Pezizomycotina</taxon>
        <taxon>Sordariomycetes</taxon>
        <taxon>Hypocreomycetidae</taxon>
        <taxon>Hypocreales</taxon>
        <taxon>Stachybotryaceae</taxon>
        <taxon>Stachybotrys</taxon>
    </lineage>
</organism>
<protein>
    <submittedName>
        <fullName evidence="1">Uncharacterized protein</fullName>
    </submittedName>
</protein>
<proteinExistence type="predicted"/>
<sequence length="88" mass="10406">MESPTRILVIVKHKHLDGWKQAWDEPQKIITCVLKKLHYDHLISLDDTYDSSDCRFIAVERWDPLVFLVFDLFNVEYNHLDAHLAGKN</sequence>
<keyword evidence="2" id="KW-1185">Reference proteome</keyword>
<dbReference type="OrthoDB" id="4358740at2759"/>
<evidence type="ECO:0000313" key="1">
    <source>
        <dbReference type="EMBL" id="KAH7324257.1"/>
    </source>
</evidence>
<comment type="caution">
    <text evidence="1">The sequence shown here is derived from an EMBL/GenBank/DDBJ whole genome shotgun (WGS) entry which is preliminary data.</text>
</comment>
<gene>
    <name evidence="1" type="ORF">B0I35DRAFT_423808</name>
</gene>
<accession>A0A8K0WTL1</accession>
<name>A0A8K0WTL1_9HYPO</name>
<evidence type="ECO:0000313" key="2">
    <source>
        <dbReference type="Proteomes" id="UP000813444"/>
    </source>
</evidence>
<dbReference type="AlphaFoldDB" id="A0A8K0WTL1"/>
<reference evidence="1" key="1">
    <citation type="journal article" date="2021" name="Nat. Commun.">
        <title>Genetic determinants of endophytism in the Arabidopsis root mycobiome.</title>
        <authorList>
            <person name="Mesny F."/>
            <person name="Miyauchi S."/>
            <person name="Thiergart T."/>
            <person name="Pickel B."/>
            <person name="Atanasova L."/>
            <person name="Karlsson M."/>
            <person name="Huettel B."/>
            <person name="Barry K.W."/>
            <person name="Haridas S."/>
            <person name="Chen C."/>
            <person name="Bauer D."/>
            <person name="Andreopoulos W."/>
            <person name="Pangilinan J."/>
            <person name="LaButti K."/>
            <person name="Riley R."/>
            <person name="Lipzen A."/>
            <person name="Clum A."/>
            <person name="Drula E."/>
            <person name="Henrissat B."/>
            <person name="Kohler A."/>
            <person name="Grigoriev I.V."/>
            <person name="Martin F.M."/>
            <person name="Hacquard S."/>
        </authorList>
    </citation>
    <scope>NUCLEOTIDE SEQUENCE</scope>
    <source>
        <strain evidence="1">MPI-CAGE-CH-0235</strain>
    </source>
</reference>